<gene>
    <name evidence="1" type="ORF">SCFA_220058</name>
</gene>
<organism evidence="1">
    <name type="scientific">anaerobic digester metagenome</name>
    <dbReference type="NCBI Taxonomy" id="1263854"/>
    <lineage>
        <taxon>unclassified sequences</taxon>
        <taxon>metagenomes</taxon>
        <taxon>ecological metagenomes</taxon>
    </lineage>
</organism>
<proteinExistence type="predicted"/>
<sequence length="199" mass="22825">MIYIEYMEHDRSIPAELIKPHKEKSGWADDDVLSENQPLAVLGRTLRLGPHPPFLAIWQCKTFESLQEWESYFKARRTLHSAASQNAIRLCQAGCYSEVFSGPPIDGGIQYIEFFRHDVSHREEVVARHFSERAGRYENGVLNAVLCRMGPLGPDPGALAIWTFPRHADVEQIVFDRQWQQTLGIVRSGLYRKLNDETD</sequence>
<protein>
    <recommendedName>
        <fullName evidence="2">NIPSNAP domain-containing protein</fullName>
    </recommendedName>
</protein>
<dbReference type="AlphaFoldDB" id="A0A485LYB7"/>
<accession>A0A485LYB7</accession>
<dbReference type="EMBL" id="CAADRM010000084">
    <property type="protein sequence ID" value="VFU13814.1"/>
    <property type="molecule type" value="Genomic_DNA"/>
</dbReference>
<evidence type="ECO:0000313" key="1">
    <source>
        <dbReference type="EMBL" id="VFU13814.1"/>
    </source>
</evidence>
<name>A0A485LYB7_9ZZZZ</name>
<reference evidence="1" key="1">
    <citation type="submission" date="2019-03" db="EMBL/GenBank/DDBJ databases">
        <authorList>
            <person name="Hao L."/>
        </authorList>
    </citation>
    <scope>NUCLEOTIDE SEQUENCE</scope>
</reference>
<evidence type="ECO:0008006" key="2">
    <source>
        <dbReference type="Google" id="ProtNLM"/>
    </source>
</evidence>